<evidence type="ECO:0000256" key="3">
    <source>
        <dbReference type="ARBA" id="ARBA00023172"/>
    </source>
</evidence>
<dbReference type="InterPro" id="IPR013762">
    <property type="entry name" value="Integrase-like_cat_sf"/>
</dbReference>
<name>A0ABW4ZTM5_9BACL</name>
<dbReference type="PROSITE" id="PS51898">
    <property type="entry name" value="TYR_RECOMBINASE"/>
    <property type="match status" value="1"/>
</dbReference>
<evidence type="ECO:0000256" key="2">
    <source>
        <dbReference type="ARBA" id="ARBA00023125"/>
    </source>
</evidence>
<evidence type="ECO:0000259" key="6">
    <source>
        <dbReference type="PROSITE" id="PS51900"/>
    </source>
</evidence>
<evidence type="ECO:0000256" key="4">
    <source>
        <dbReference type="PROSITE-ProRule" id="PRU01248"/>
    </source>
</evidence>
<protein>
    <submittedName>
        <fullName evidence="7">Tyrosine-type recombinase/integrase</fullName>
    </submittedName>
</protein>
<dbReference type="PROSITE" id="PS51900">
    <property type="entry name" value="CB"/>
    <property type="match status" value="1"/>
</dbReference>
<dbReference type="InterPro" id="IPR050090">
    <property type="entry name" value="Tyrosine_recombinase_XerCD"/>
</dbReference>
<feature type="domain" description="Tyr recombinase" evidence="5">
    <location>
        <begin position="61"/>
        <end position="243"/>
    </location>
</feature>
<reference evidence="8" key="1">
    <citation type="journal article" date="2019" name="Int. J. Syst. Evol. Microbiol.">
        <title>The Global Catalogue of Microorganisms (GCM) 10K type strain sequencing project: providing services to taxonomists for standard genome sequencing and annotation.</title>
        <authorList>
            <consortium name="The Broad Institute Genomics Platform"/>
            <consortium name="The Broad Institute Genome Sequencing Center for Infectious Disease"/>
            <person name="Wu L."/>
            <person name="Ma J."/>
        </authorList>
    </citation>
    <scope>NUCLEOTIDE SEQUENCE [LARGE SCALE GENOMIC DNA]</scope>
    <source>
        <strain evidence="8">CGMCC 1.13574</strain>
    </source>
</reference>
<dbReference type="Gene3D" id="1.10.150.130">
    <property type="match status" value="1"/>
</dbReference>
<dbReference type="Gene3D" id="1.10.443.10">
    <property type="entry name" value="Intergrase catalytic core"/>
    <property type="match status" value="1"/>
</dbReference>
<dbReference type="PANTHER" id="PTHR30349">
    <property type="entry name" value="PHAGE INTEGRASE-RELATED"/>
    <property type="match status" value="1"/>
</dbReference>
<sequence>MTTIMIQDYRSYMMNTLDQKPATINKALATLKTFFTWAVEAGHIAADPARKVRMKRVQQFSAPKWMTDQEINRLTYALETERNEFKVTRDRAIFYTMFRAGLRVGEVSDLKLTHVDLRREIVSVMDGKGGKFRVVPMHTELKKVLKTWIAAREANEKPFHRERGYLFVSERVGKMMTRGIEHILDTYLERCGLLERSADGKKLEGQHSCHSLRHTFGKRQVDAGRPLNEVKELMGHDNVQTTM</sequence>
<organism evidence="7 8">
    <name type="scientific">Tumebacillus lipolyticus</name>
    <dbReference type="NCBI Taxonomy" id="1280370"/>
    <lineage>
        <taxon>Bacteria</taxon>
        <taxon>Bacillati</taxon>
        <taxon>Bacillota</taxon>
        <taxon>Bacilli</taxon>
        <taxon>Bacillales</taxon>
        <taxon>Alicyclobacillaceae</taxon>
        <taxon>Tumebacillus</taxon>
    </lineage>
</organism>
<keyword evidence="2 4" id="KW-0238">DNA-binding</keyword>
<dbReference type="InterPro" id="IPR011010">
    <property type="entry name" value="DNA_brk_join_enz"/>
</dbReference>
<evidence type="ECO:0000256" key="1">
    <source>
        <dbReference type="ARBA" id="ARBA00008857"/>
    </source>
</evidence>
<dbReference type="InterPro" id="IPR002104">
    <property type="entry name" value="Integrase_catalytic"/>
</dbReference>
<feature type="domain" description="Core-binding (CB)" evidence="6">
    <location>
        <begin position="1"/>
        <end position="39"/>
    </location>
</feature>
<evidence type="ECO:0000313" key="8">
    <source>
        <dbReference type="Proteomes" id="UP001597343"/>
    </source>
</evidence>
<keyword evidence="3" id="KW-0233">DNA recombination</keyword>
<comment type="similarity">
    <text evidence="1">Belongs to the 'phage' integrase family.</text>
</comment>
<dbReference type="Proteomes" id="UP001597343">
    <property type="component" value="Unassembled WGS sequence"/>
</dbReference>
<dbReference type="EMBL" id="JBHUIO010000002">
    <property type="protein sequence ID" value="MFD2168641.1"/>
    <property type="molecule type" value="Genomic_DNA"/>
</dbReference>
<evidence type="ECO:0000259" key="5">
    <source>
        <dbReference type="PROSITE" id="PS51898"/>
    </source>
</evidence>
<gene>
    <name evidence="7" type="ORF">ACFSOY_01230</name>
</gene>
<dbReference type="InterPro" id="IPR044068">
    <property type="entry name" value="CB"/>
</dbReference>
<evidence type="ECO:0000313" key="7">
    <source>
        <dbReference type="EMBL" id="MFD2168641.1"/>
    </source>
</evidence>
<proteinExistence type="inferred from homology"/>
<dbReference type="SUPFAM" id="SSF56349">
    <property type="entry name" value="DNA breaking-rejoining enzymes"/>
    <property type="match status" value="1"/>
</dbReference>
<dbReference type="InterPro" id="IPR010998">
    <property type="entry name" value="Integrase_recombinase_N"/>
</dbReference>
<dbReference type="PANTHER" id="PTHR30349:SF41">
    <property type="entry name" value="INTEGRASE_RECOMBINASE PROTEIN MJ0367-RELATED"/>
    <property type="match status" value="1"/>
</dbReference>
<dbReference type="RefSeq" id="WP_386043534.1">
    <property type="nucleotide sequence ID" value="NZ_JBHUIO010000002.1"/>
</dbReference>
<comment type="caution">
    <text evidence="7">The sequence shown here is derived from an EMBL/GenBank/DDBJ whole genome shotgun (WGS) entry which is preliminary data.</text>
</comment>
<accession>A0ABW4ZTM5</accession>
<dbReference type="Pfam" id="PF00589">
    <property type="entry name" value="Phage_integrase"/>
    <property type="match status" value="1"/>
</dbReference>
<keyword evidence="8" id="KW-1185">Reference proteome</keyword>